<keyword evidence="4" id="KW-1185">Reference proteome</keyword>
<protein>
    <recommendedName>
        <fullName evidence="2">Peptidase S8/S53 domain-containing protein</fullName>
    </recommendedName>
</protein>
<reference evidence="3 4" key="1">
    <citation type="journal article" date="2020" name="Microorganisms">
        <title>Osmotic Adaptation and Compatible Solute Biosynthesis of Phototrophic Bacteria as Revealed from Genome Analyses.</title>
        <authorList>
            <person name="Imhoff J.F."/>
            <person name="Rahn T."/>
            <person name="Kunzel S."/>
            <person name="Keller A."/>
            <person name="Neulinger S.C."/>
        </authorList>
    </citation>
    <scope>NUCLEOTIDE SEQUENCE [LARGE SCALE GENOMIC DNA]</scope>
    <source>
        <strain evidence="3 4">DSM 9895</strain>
    </source>
</reference>
<dbReference type="EMBL" id="NRRL01000258">
    <property type="protein sequence ID" value="MBK1671630.1"/>
    <property type="molecule type" value="Genomic_DNA"/>
</dbReference>
<dbReference type="InterPro" id="IPR000209">
    <property type="entry name" value="Peptidase_S8/S53_dom"/>
</dbReference>
<dbReference type="PROSITE" id="PS51892">
    <property type="entry name" value="SUBTILASE"/>
    <property type="match status" value="1"/>
</dbReference>
<comment type="caution">
    <text evidence="3">The sequence shown here is derived from an EMBL/GenBank/DDBJ whole genome shotgun (WGS) entry which is preliminary data.</text>
</comment>
<comment type="caution">
    <text evidence="1">Lacks conserved residue(s) required for the propagation of feature annotation.</text>
</comment>
<evidence type="ECO:0000259" key="2">
    <source>
        <dbReference type="Pfam" id="PF00082"/>
    </source>
</evidence>
<sequence length="384" mass="42289">MGMFSLGAKAEKVTPEVVLGKTDKREPRDAPTIFAAVKRKTLRSFSENLTNWQPSSKNIADDFRKIEDVRAPKLERLKIEEINVERNYPLEVVLHIGIPGISDEIYEAFEAFSAKLNAEVLSDRVRTIGELTFVPVRCPGESLRSLCEFSLIRSIRVMPKVRMGQTALRSVNAPPFQPTFPTGPVLDPTIKTAVFDGGLPNNPHPLTQWAQEYSTPNLGSPDQSAQEHGTAVTCAALFGSLQNGTTPPQPFSSIRHYRVIDHNPVHDFDLVDILHRITKTLDHENFDFLNISMGPDIPIDDDDINVWTATLDKYAFQQQCFVSIACGNSGEEDHTAGNTRIQPASDGVNVVGIGASDKASGEWGRASYSSVGPGRSPRAVQFFS</sequence>
<dbReference type="InterPro" id="IPR036852">
    <property type="entry name" value="Peptidase_S8/S53_dom_sf"/>
</dbReference>
<evidence type="ECO:0000313" key="4">
    <source>
        <dbReference type="Proteomes" id="UP001296873"/>
    </source>
</evidence>
<name>A0ABS1DQL1_9PROT</name>
<feature type="domain" description="Peptidase S8/S53" evidence="2">
    <location>
        <begin position="201"/>
        <end position="373"/>
    </location>
</feature>
<accession>A0ABS1DQL1</accession>
<dbReference type="Gene3D" id="3.40.50.200">
    <property type="entry name" value="Peptidase S8/S53 domain"/>
    <property type="match status" value="1"/>
</dbReference>
<comment type="similarity">
    <text evidence="1">Belongs to the peptidase S8 family.</text>
</comment>
<organism evidence="3 4">
    <name type="scientific">Rhodovibrio sodomensis</name>
    <dbReference type="NCBI Taxonomy" id="1088"/>
    <lineage>
        <taxon>Bacteria</taxon>
        <taxon>Pseudomonadati</taxon>
        <taxon>Pseudomonadota</taxon>
        <taxon>Alphaproteobacteria</taxon>
        <taxon>Rhodospirillales</taxon>
        <taxon>Rhodovibrionaceae</taxon>
        <taxon>Rhodovibrio</taxon>
    </lineage>
</organism>
<gene>
    <name evidence="3" type="ORF">CKO28_26935</name>
</gene>
<dbReference type="SUPFAM" id="SSF52743">
    <property type="entry name" value="Subtilisin-like"/>
    <property type="match status" value="1"/>
</dbReference>
<evidence type="ECO:0000256" key="1">
    <source>
        <dbReference type="PROSITE-ProRule" id="PRU01240"/>
    </source>
</evidence>
<dbReference type="Proteomes" id="UP001296873">
    <property type="component" value="Unassembled WGS sequence"/>
</dbReference>
<evidence type="ECO:0000313" key="3">
    <source>
        <dbReference type="EMBL" id="MBK1671630.1"/>
    </source>
</evidence>
<proteinExistence type="inferred from homology"/>
<dbReference type="Pfam" id="PF00082">
    <property type="entry name" value="Peptidase_S8"/>
    <property type="match status" value="1"/>
</dbReference>